<feature type="compositionally biased region" description="Pro residues" evidence="2">
    <location>
        <begin position="455"/>
        <end position="465"/>
    </location>
</feature>
<dbReference type="InterPro" id="IPR017850">
    <property type="entry name" value="Alkaline_phosphatase_core_sf"/>
</dbReference>
<keyword evidence="1" id="KW-0378">Hydrolase</keyword>
<feature type="signal peptide" evidence="3">
    <location>
        <begin position="1"/>
        <end position="26"/>
    </location>
</feature>
<dbReference type="GO" id="GO:0042578">
    <property type="term" value="F:phosphoric ester hydrolase activity"/>
    <property type="evidence" value="ECO:0007669"/>
    <property type="project" value="UniProtKB-ARBA"/>
</dbReference>
<dbReference type="PANTHER" id="PTHR31956:SF1">
    <property type="entry name" value="NON-SPECIFIC PHOSPHOLIPASE C1"/>
    <property type="match status" value="1"/>
</dbReference>
<name>A0A934KF37_9BACT</name>
<dbReference type="Proteomes" id="UP000614410">
    <property type="component" value="Unassembled WGS sequence"/>
</dbReference>
<evidence type="ECO:0000256" key="1">
    <source>
        <dbReference type="ARBA" id="ARBA00022801"/>
    </source>
</evidence>
<protein>
    <submittedName>
        <fullName evidence="4">Phospholipase</fullName>
    </submittedName>
</protein>
<reference evidence="4 5" key="1">
    <citation type="submission" date="2020-10" db="EMBL/GenBank/DDBJ databases">
        <title>Ca. Dormibacterota MAGs.</title>
        <authorList>
            <person name="Montgomery K."/>
        </authorList>
    </citation>
    <scope>NUCLEOTIDE SEQUENCE [LARGE SCALE GENOMIC DNA]</scope>
    <source>
        <strain evidence="4">Mitchell_Peninsula_5</strain>
    </source>
</reference>
<evidence type="ECO:0000313" key="4">
    <source>
        <dbReference type="EMBL" id="MBJ7609314.1"/>
    </source>
</evidence>
<evidence type="ECO:0000313" key="5">
    <source>
        <dbReference type="Proteomes" id="UP000614410"/>
    </source>
</evidence>
<feature type="compositionally biased region" description="Polar residues" evidence="2">
    <location>
        <begin position="201"/>
        <end position="214"/>
    </location>
</feature>
<dbReference type="PROSITE" id="PS51257">
    <property type="entry name" value="PROKAR_LIPOPROTEIN"/>
    <property type="match status" value="1"/>
</dbReference>
<organism evidence="4 5">
    <name type="scientific">Candidatus Amunia macphersoniae</name>
    <dbReference type="NCBI Taxonomy" id="3127014"/>
    <lineage>
        <taxon>Bacteria</taxon>
        <taxon>Bacillati</taxon>
        <taxon>Candidatus Dormiibacterota</taxon>
        <taxon>Candidatus Dormibacteria</taxon>
        <taxon>Candidatus Aeolococcales</taxon>
        <taxon>Candidatus Aeolococcaceae</taxon>
        <taxon>Candidatus Amunia</taxon>
    </lineage>
</organism>
<dbReference type="EMBL" id="JAEKNN010000035">
    <property type="protein sequence ID" value="MBJ7609314.1"/>
    <property type="molecule type" value="Genomic_DNA"/>
</dbReference>
<feature type="compositionally biased region" description="Polar residues" evidence="2">
    <location>
        <begin position="441"/>
        <end position="454"/>
    </location>
</feature>
<proteinExistence type="predicted"/>
<dbReference type="Pfam" id="PF04185">
    <property type="entry name" value="Phosphoesterase"/>
    <property type="match status" value="1"/>
</dbReference>
<gene>
    <name evidence="4" type="ORF">JF887_07765</name>
</gene>
<keyword evidence="3" id="KW-0732">Signal</keyword>
<dbReference type="Gene3D" id="3.40.720.10">
    <property type="entry name" value="Alkaline Phosphatase, subunit A"/>
    <property type="match status" value="1"/>
</dbReference>
<comment type="caution">
    <text evidence="4">The sequence shown here is derived from an EMBL/GenBank/DDBJ whole genome shotgun (WGS) entry which is preliminary data.</text>
</comment>
<accession>A0A934KF37</accession>
<dbReference type="AlphaFoldDB" id="A0A934KF37"/>
<sequence>MNRVRGRLGAAATLLLVGISGCGSQASPSGSSPTPGNADIHKIKHVIVIMQENRSFDEYFGTYPGAAGIPTSNGTPSVCVPDGATGKCVQPYADHADVNGGGPHSQDNATADINGGKMDGFVDQATKGKRACTDPNNPACTNSATPDVMGYHTQSDIPNYWSYAQHYVLQDHMFEPNASWSLPEHLFMVSEWSAHCTQHDNPSSCTNALQNPGTPGNGKKASANPPIYAWTDLTYMMHKNNVSWGYYLVNGTEPDCENPAMVSCAPVKQQSTTPGIWNPLPYFDTVKQDGQLGNIQSVSNFYAAAKSGSLPAVSWVVPSGPVSEHPPGAVSAGQSYTTSLINAVMQSPDWSSTAIVLSWDDWGGFYDHMGPPSVDANGYGLRVPSIIISPYAKHGYVDHQTLSFDAFDKFIEDDFLGGQRIDPRTDGRPDPRPDVRETLPQLGNLSSDFDFTQAPSPPMVLPVNPPTTLIGKKPAATPSAPAVD</sequence>
<evidence type="ECO:0000256" key="2">
    <source>
        <dbReference type="SAM" id="MobiDB-lite"/>
    </source>
</evidence>
<feature type="region of interest" description="Disordered" evidence="2">
    <location>
        <begin position="201"/>
        <end position="222"/>
    </location>
</feature>
<evidence type="ECO:0000256" key="3">
    <source>
        <dbReference type="SAM" id="SignalP"/>
    </source>
</evidence>
<feature type="region of interest" description="Disordered" evidence="2">
    <location>
        <begin position="418"/>
        <end position="484"/>
    </location>
</feature>
<feature type="chain" id="PRO_5036905855" evidence="3">
    <location>
        <begin position="27"/>
        <end position="484"/>
    </location>
</feature>
<dbReference type="InterPro" id="IPR007312">
    <property type="entry name" value="Phosphoesterase"/>
</dbReference>
<feature type="compositionally biased region" description="Basic and acidic residues" evidence="2">
    <location>
        <begin position="421"/>
        <end position="437"/>
    </location>
</feature>
<dbReference type="PANTHER" id="PTHR31956">
    <property type="entry name" value="NON-SPECIFIC PHOSPHOLIPASE C4-RELATED"/>
    <property type="match status" value="1"/>
</dbReference>